<evidence type="ECO:0000313" key="2">
    <source>
        <dbReference type="Proteomes" id="UP000789702"/>
    </source>
</evidence>
<proteinExistence type="predicted"/>
<organism evidence="1 2">
    <name type="scientific">Dentiscutata heterogama</name>
    <dbReference type="NCBI Taxonomy" id="1316150"/>
    <lineage>
        <taxon>Eukaryota</taxon>
        <taxon>Fungi</taxon>
        <taxon>Fungi incertae sedis</taxon>
        <taxon>Mucoromycota</taxon>
        <taxon>Glomeromycotina</taxon>
        <taxon>Glomeromycetes</taxon>
        <taxon>Diversisporales</taxon>
        <taxon>Gigasporaceae</taxon>
        <taxon>Dentiscutata</taxon>
    </lineage>
</organism>
<accession>A0ACA9K2V0</accession>
<dbReference type="EMBL" id="CAJVPU010000406">
    <property type="protein sequence ID" value="CAG8449374.1"/>
    <property type="molecule type" value="Genomic_DNA"/>
</dbReference>
<gene>
    <name evidence="1" type="ORF">DHETER_LOCUS755</name>
</gene>
<reference evidence="1" key="1">
    <citation type="submission" date="2021-06" db="EMBL/GenBank/DDBJ databases">
        <authorList>
            <person name="Kallberg Y."/>
            <person name="Tangrot J."/>
            <person name="Rosling A."/>
        </authorList>
    </citation>
    <scope>NUCLEOTIDE SEQUENCE</scope>
    <source>
        <strain evidence="1">IL203A</strain>
    </source>
</reference>
<keyword evidence="2" id="KW-1185">Reference proteome</keyword>
<dbReference type="Proteomes" id="UP000789702">
    <property type="component" value="Unassembled WGS sequence"/>
</dbReference>
<evidence type="ECO:0000313" key="1">
    <source>
        <dbReference type="EMBL" id="CAG8449374.1"/>
    </source>
</evidence>
<name>A0ACA9K2V0_9GLOM</name>
<comment type="caution">
    <text evidence="1">The sequence shown here is derived from an EMBL/GenBank/DDBJ whole genome shotgun (WGS) entry which is preliminary data.</text>
</comment>
<protein>
    <submittedName>
        <fullName evidence="1">16093_t:CDS:1</fullName>
    </submittedName>
</protein>
<sequence length="132" mass="14872">MSSTPTSVQPTGQSGESKKEGTSTEHINLKVVGSDHNEMFFKIKRTTQLKKLMDAFCERQGKAFNSLRFLYDGERLEMEDGDAIDVMVEQTEINFDRCILILLGNIIGTGSALSAVYVESQSWKLWMSIRKT</sequence>